<proteinExistence type="predicted"/>
<dbReference type="EMBL" id="BSNS01000028">
    <property type="protein sequence ID" value="GLQ58019.1"/>
    <property type="molecule type" value="Genomic_DNA"/>
</dbReference>
<dbReference type="PANTHER" id="PTHR43464">
    <property type="entry name" value="METHYLTRANSFERASE"/>
    <property type="match status" value="1"/>
</dbReference>
<protein>
    <recommendedName>
        <fullName evidence="5">Methyltransferase domain-containing protein</fullName>
    </recommendedName>
</protein>
<dbReference type="Gene3D" id="3.40.50.150">
    <property type="entry name" value="Vaccinia Virus protein VP39"/>
    <property type="match status" value="1"/>
</dbReference>
<gene>
    <name evidence="3" type="ORF">GCM10010862_52780</name>
</gene>
<accession>A0ABQ5WE33</accession>
<dbReference type="Pfam" id="PF13649">
    <property type="entry name" value="Methyltransf_25"/>
    <property type="match status" value="1"/>
</dbReference>
<evidence type="ECO:0000259" key="1">
    <source>
        <dbReference type="Pfam" id="PF10119"/>
    </source>
</evidence>
<keyword evidence="4" id="KW-1185">Reference proteome</keyword>
<dbReference type="InterPro" id="IPR029063">
    <property type="entry name" value="SAM-dependent_MTases_sf"/>
</dbReference>
<evidence type="ECO:0008006" key="5">
    <source>
        <dbReference type="Google" id="ProtNLM"/>
    </source>
</evidence>
<organism evidence="3 4">
    <name type="scientific">Devosia nitrariae</name>
    <dbReference type="NCBI Taxonomy" id="2071872"/>
    <lineage>
        <taxon>Bacteria</taxon>
        <taxon>Pseudomonadati</taxon>
        <taxon>Pseudomonadota</taxon>
        <taxon>Alphaproteobacteria</taxon>
        <taxon>Hyphomicrobiales</taxon>
        <taxon>Devosiaceae</taxon>
        <taxon>Devosia</taxon>
    </lineage>
</organism>
<dbReference type="SUPFAM" id="SSF53335">
    <property type="entry name" value="S-adenosyl-L-methionine-dependent methyltransferases"/>
    <property type="match status" value="1"/>
</dbReference>
<reference evidence="4" key="1">
    <citation type="journal article" date="2019" name="Int. J. Syst. Evol. Microbiol.">
        <title>The Global Catalogue of Microorganisms (GCM) 10K type strain sequencing project: providing services to taxonomists for standard genome sequencing and annotation.</title>
        <authorList>
            <consortium name="The Broad Institute Genomics Platform"/>
            <consortium name="The Broad Institute Genome Sequencing Center for Infectious Disease"/>
            <person name="Wu L."/>
            <person name="Ma J."/>
        </authorList>
    </citation>
    <scope>NUCLEOTIDE SEQUENCE [LARGE SCALE GENOMIC DNA]</scope>
    <source>
        <strain evidence="4">NBRC 112416</strain>
    </source>
</reference>
<dbReference type="InterPro" id="IPR018773">
    <property type="entry name" value="MeTrfase_reg_dom_prd"/>
</dbReference>
<evidence type="ECO:0000259" key="2">
    <source>
        <dbReference type="Pfam" id="PF13649"/>
    </source>
</evidence>
<dbReference type="RefSeq" id="WP_284343412.1">
    <property type="nucleotide sequence ID" value="NZ_BSNS01000028.1"/>
</dbReference>
<dbReference type="CDD" id="cd02440">
    <property type="entry name" value="AdoMet_MTases"/>
    <property type="match status" value="1"/>
</dbReference>
<evidence type="ECO:0000313" key="4">
    <source>
        <dbReference type="Proteomes" id="UP001156691"/>
    </source>
</evidence>
<feature type="domain" description="Methyltransferase" evidence="2">
    <location>
        <begin position="49"/>
        <end position="146"/>
    </location>
</feature>
<dbReference type="Pfam" id="PF10119">
    <property type="entry name" value="MethyTransf_Reg"/>
    <property type="match status" value="1"/>
</dbReference>
<dbReference type="InterPro" id="IPR041698">
    <property type="entry name" value="Methyltransf_25"/>
</dbReference>
<dbReference type="Proteomes" id="UP001156691">
    <property type="component" value="Unassembled WGS sequence"/>
</dbReference>
<dbReference type="PANTHER" id="PTHR43464:SF77">
    <property type="entry name" value="BLL3586 PROTEIN"/>
    <property type="match status" value="1"/>
</dbReference>
<feature type="domain" description="Methyltransferase regulatory" evidence="1">
    <location>
        <begin position="219"/>
        <end position="301"/>
    </location>
</feature>
<evidence type="ECO:0000313" key="3">
    <source>
        <dbReference type="EMBL" id="GLQ58019.1"/>
    </source>
</evidence>
<comment type="caution">
    <text evidence="3">The sequence shown here is derived from an EMBL/GenBank/DDBJ whole genome shotgun (WGS) entry which is preliminary data.</text>
</comment>
<sequence>MAEVVDAAPFAYDAIQYPSGVNALQTPDRIRAAGLLHGWRGPDPATASILEIGCGDGYNLMGIAAVSPQACCVGFDLSRAAIARGRDVLALSGLANVELAVGDVATYPLAGEGFDYIICHGVYTWIPYFVRQPLLDLIGARLKPGGVAYISFDALPAAAPKAAINRFLVKRVADIAGLEARVDAAVRLLAILARNQHSQSRLKVQLDQLMNDLPRYMQGYFVHDWLAEHYAPITLADFRAAAGTAGLRCAGDASLFDLYTGDLDDEAKALLAQASDDPAERSNIMEILRGAHQFRRELLVRVDAPPPPAPNGLDELSFGYMGERIESRDEEGEAIIAYTDGAAHVVARTPLVCAVMDELLTVSPNELTLADLAERIGGDRVILAGEVRRLAIRTLVTAHGTPQNFTTSPGERPRTPGLVRAMMSLGPDTITLRHSKLSLEHNADQELTRTFLTLCDGSRSRADIAQALTAQSGQEITPQKVDDAVTRFAAARLFEP</sequence>
<name>A0ABQ5WE33_9HYPH</name>